<comment type="caution">
    <text evidence="1">The sequence shown here is derived from an EMBL/GenBank/DDBJ whole genome shotgun (WGS) entry which is preliminary data.</text>
</comment>
<organism evidence="1 2">
    <name type="scientific">Arctium lappa</name>
    <name type="common">Greater burdock</name>
    <name type="synonym">Lappa major</name>
    <dbReference type="NCBI Taxonomy" id="4217"/>
    <lineage>
        <taxon>Eukaryota</taxon>
        <taxon>Viridiplantae</taxon>
        <taxon>Streptophyta</taxon>
        <taxon>Embryophyta</taxon>
        <taxon>Tracheophyta</taxon>
        <taxon>Spermatophyta</taxon>
        <taxon>Magnoliopsida</taxon>
        <taxon>eudicotyledons</taxon>
        <taxon>Gunneridae</taxon>
        <taxon>Pentapetalae</taxon>
        <taxon>asterids</taxon>
        <taxon>campanulids</taxon>
        <taxon>Asterales</taxon>
        <taxon>Asteraceae</taxon>
        <taxon>Carduoideae</taxon>
        <taxon>Cardueae</taxon>
        <taxon>Arctiinae</taxon>
        <taxon>Arctium</taxon>
    </lineage>
</organism>
<gene>
    <name evidence="1" type="ORF">L6452_36488</name>
</gene>
<reference evidence="2" key="1">
    <citation type="journal article" date="2022" name="Mol. Ecol. Resour.">
        <title>The genomes of chicory, endive, great burdock and yacon provide insights into Asteraceae palaeo-polyploidization history and plant inulin production.</title>
        <authorList>
            <person name="Fan W."/>
            <person name="Wang S."/>
            <person name="Wang H."/>
            <person name="Wang A."/>
            <person name="Jiang F."/>
            <person name="Liu H."/>
            <person name="Zhao H."/>
            <person name="Xu D."/>
            <person name="Zhang Y."/>
        </authorList>
    </citation>
    <scope>NUCLEOTIDE SEQUENCE [LARGE SCALE GENOMIC DNA]</scope>
    <source>
        <strain evidence="2">cv. Niubang</strain>
    </source>
</reference>
<evidence type="ECO:0000313" key="2">
    <source>
        <dbReference type="Proteomes" id="UP001055879"/>
    </source>
</evidence>
<proteinExistence type="predicted"/>
<evidence type="ECO:0000313" key="1">
    <source>
        <dbReference type="EMBL" id="KAI3681685.1"/>
    </source>
</evidence>
<sequence>MKDLITSPTDLSRAKTELKRRSYGQNSVSYPLGYCDSDCDNVTIAVTIYKANNLTIQSWLLCQRLCHWHYSLRVMMGVWGLRHVGAMPWLYPPTEPLVIFLIIFSKVPVGGLDSNSSMKS</sequence>
<name>A0ACB8YA10_ARCLA</name>
<protein>
    <submittedName>
        <fullName evidence="1">Uncharacterized protein</fullName>
    </submittedName>
</protein>
<dbReference type="Proteomes" id="UP001055879">
    <property type="component" value="Linkage Group LG13"/>
</dbReference>
<keyword evidence="2" id="KW-1185">Reference proteome</keyword>
<dbReference type="EMBL" id="CM042059">
    <property type="protein sequence ID" value="KAI3681685.1"/>
    <property type="molecule type" value="Genomic_DNA"/>
</dbReference>
<accession>A0ACB8YA10</accession>
<reference evidence="1 2" key="2">
    <citation type="journal article" date="2022" name="Mol. Ecol. Resour.">
        <title>The genomes of chicory, endive, great burdock and yacon provide insights into Asteraceae paleo-polyploidization history and plant inulin production.</title>
        <authorList>
            <person name="Fan W."/>
            <person name="Wang S."/>
            <person name="Wang H."/>
            <person name="Wang A."/>
            <person name="Jiang F."/>
            <person name="Liu H."/>
            <person name="Zhao H."/>
            <person name="Xu D."/>
            <person name="Zhang Y."/>
        </authorList>
    </citation>
    <scope>NUCLEOTIDE SEQUENCE [LARGE SCALE GENOMIC DNA]</scope>
    <source>
        <strain evidence="2">cv. Niubang</strain>
    </source>
</reference>